<evidence type="ECO:0000313" key="7">
    <source>
        <dbReference type="Proteomes" id="UP000752171"/>
    </source>
</evidence>
<dbReference type="Ensembl" id="ENSAMXT00005045677.1">
    <property type="protein sequence ID" value="ENSAMXP00005041977.1"/>
    <property type="gene ID" value="ENSAMXG00005019616.1"/>
</dbReference>
<dbReference type="AlphaFoldDB" id="A0A8B9RGX5"/>
<dbReference type="Proteomes" id="UP000752171">
    <property type="component" value="Unassembled WGS sequence"/>
</dbReference>
<name>A0A8B9RGX5_ASTMX</name>
<keyword evidence="1 2" id="KW-0175">Coiled coil</keyword>
<evidence type="ECO:0000256" key="1">
    <source>
        <dbReference type="ARBA" id="ARBA00023054"/>
    </source>
</evidence>
<dbReference type="InterPro" id="IPR039902">
    <property type="entry name" value="CCDC148/CCDC112"/>
</dbReference>
<proteinExistence type="predicted"/>
<evidence type="ECO:0000313" key="6">
    <source>
        <dbReference type="Proteomes" id="UP000694621"/>
    </source>
</evidence>
<dbReference type="PANTHER" id="PTHR21549">
    <property type="entry name" value="MUTATED IN BLADDER CANCER 1"/>
    <property type="match status" value="1"/>
</dbReference>
<feature type="compositionally biased region" description="Basic and acidic residues" evidence="3">
    <location>
        <begin position="423"/>
        <end position="448"/>
    </location>
</feature>
<dbReference type="KEGG" id="amex:103043374"/>
<protein>
    <submittedName>
        <fullName evidence="5">Coiled-coil domain containing 112</fullName>
    </submittedName>
    <submittedName>
        <fullName evidence="4">Coiled-coil domain-containing protein 112</fullName>
    </submittedName>
</protein>
<feature type="region of interest" description="Disordered" evidence="3">
    <location>
        <begin position="291"/>
        <end position="321"/>
    </location>
</feature>
<reference evidence="5" key="2">
    <citation type="submission" date="2025-05" db="UniProtKB">
        <authorList>
            <consortium name="Ensembl"/>
        </authorList>
    </citation>
    <scope>IDENTIFICATION</scope>
</reference>
<feature type="region of interest" description="Disordered" evidence="3">
    <location>
        <begin position="423"/>
        <end position="480"/>
    </location>
</feature>
<feature type="coiled-coil region" evidence="2">
    <location>
        <begin position="81"/>
        <end position="139"/>
    </location>
</feature>
<dbReference type="PANTHER" id="PTHR21549:SF0">
    <property type="entry name" value="COILED-COIL DOMAIN-CONTAINING PROTEIN 112"/>
    <property type="match status" value="1"/>
</dbReference>
<evidence type="ECO:0000313" key="4">
    <source>
        <dbReference type="EMBL" id="KAG9270685.1"/>
    </source>
</evidence>
<dbReference type="OrthoDB" id="2152435at2759"/>
<feature type="compositionally biased region" description="Basic and acidic residues" evidence="3">
    <location>
        <begin position="291"/>
        <end position="308"/>
    </location>
</feature>
<organism evidence="5 6">
    <name type="scientific">Astyanax mexicanus</name>
    <name type="common">Blind cave fish</name>
    <name type="synonym">Astyanax fasciatus mexicanus</name>
    <dbReference type="NCBI Taxonomy" id="7994"/>
    <lineage>
        <taxon>Eukaryota</taxon>
        <taxon>Metazoa</taxon>
        <taxon>Chordata</taxon>
        <taxon>Craniata</taxon>
        <taxon>Vertebrata</taxon>
        <taxon>Euteleostomi</taxon>
        <taxon>Actinopterygii</taxon>
        <taxon>Neopterygii</taxon>
        <taxon>Teleostei</taxon>
        <taxon>Ostariophysi</taxon>
        <taxon>Characiformes</taxon>
        <taxon>Characoidei</taxon>
        <taxon>Acestrorhamphidae</taxon>
        <taxon>Acestrorhamphinae</taxon>
        <taxon>Astyanax</taxon>
    </lineage>
</organism>
<evidence type="ECO:0000256" key="3">
    <source>
        <dbReference type="SAM" id="MobiDB-lite"/>
    </source>
</evidence>
<dbReference type="EMBL" id="JAICCE010000012">
    <property type="protein sequence ID" value="KAG9270685.1"/>
    <property type="molecule type" value="Genomic_DNA"/>
</dbReference>
<evidence type="ECO:0000313" key="5">
    <source>
        <dbReference type="Ensembl" id="ENSAMXP00005041977.1"/>
    </source>
</evidence>
<accession>A0A8B9RGX5</accession>
<sequence length="495" mass="59294">MSICLFSTVRTQEYYIYNPDKMHSSEERIAAVKTAEFLRKAEQLRKLADKCEKERKWNNSSRKNGLKDCFCSLEELDSKLNSELKTEIIRVQQQLQKIRNSVYRFQGQLIDVKPSPDLIERLKDVMSEIESSINIMKEEQHQRFEELLKEERICWQEMYAFEKKIDAWSLSGKKDSEIPAVASKARQNRCIDKKGKEELPTEVTALETFLQQTGGKLGGWDQYDHQSFLQVWTKHHGKPSYRAEVKFYLPGKTEEHIRLHEEWYLELCHLQEKKKEAIQKWRAEKQRAREARLQDQEGEAEKKEREAAAAEAQSLKQEEQRKEAAARLEAWRNQRKQQEEQQEEQRLREEILRRKQLKEERRRQLEVKLTVEAHSRQKREEEELRLLEKQEQERTEMEERRRLAAEGIRRFQDRDLHKLETKLQEKQAKEEEESERLKKQAKLKEKVESNINRDPSRLWKPTKGWEERTKEIGPTGGGPVYQMFHRAVPAWRQDL</sequence>
<dbReference type="Proteomes" id="UP000694621">
    <property type="component" value="Unplaced"/>
</dbReference>
<dbReference type="GeneID" id="103043374"/>
<reference evidence="4 7" key="1">
    <citation type="submission" date="2021-07" db="EMBL/GenBank/DDBJ databases">
        <authorList>
            <person name="Imarazene B."/>
            <person name="Zahm M."/>
            <person name="Klopp C."/>
            <person name="Cabau C."/>
            <person name="Beille S."/>
            <person name="Jouanno E."/>
            <person name="Castinel A."/>
            <person name="Lluch J."/>
            <person name="Gil L."/>
            <person name="Kuchtly C."/>
            <person name="Lopez Roques C."/>
            <person name="Donnadieu C."/>
            <person name="Parrinello H."/>
            <person name="Journot L."/>
            <person name="Du K."/>
            <person name="Schartl M."/>
            <person name="Retaux S."/>
            <person name="Guiguen Y."/>
        </authorList>
    </citation>
    <scope>NUCLEOTIDE SEQUENCE [LARGE SCALE GENOMIC DNA]</scope>
    <source>
        <strain evidence="4">Pach_M1</strain>
        <tissue evidence="4">Testis</tissue>
    </source>
</reference>
<evidence type="ECO:0000256" key="2">
    <source>
        <dbReference type="SAM" id="Coils"/>
    </source>
</evidence>
<gene>
    <name evidence="4" type="primary">CCDC112</name>
    <name evidence="4" type="ORF">AMEX_G15662</name>
</gene>